<accession>A0A8E2EXR6</accession>
<dbReference type="Gene3D" id="3.30.40.10">
    <property type="entry name" value="Zinc/RING finger domain, C3HC4 (zinc finger)"/>
    <property type="match status" value="1"/>
</dbReference>
<dbReference type="SMART" id="SM00184">
    <property type="entry name" value="RING"/>
    <property type="match status" value="1"/>
</dbReference>
<evidence type="ECO:0000256" key="2">
    <source>
        <dbReference type="ARBA" id="ARBA00012483"/>
    </source>
</evidence>
<dbReference type="EMBL" id="KV749970">
    <property type="protein sequence ID" value="OCL06841.1"/>
    <property type="molecule type" value="Genomic_DNA"/>
</dbReference>
<dbReference type="PANTHER" id="PTHR46077:SF1">
    <property type="entry name" value="TOP1 BINDING ARGININE_SERINE RICH PROTEIN, E3 UBIQUITIN LIGASE"/>
    <property type="match status" value="1"/>
</dbReference>
<dbReference type="InterPro" id="IPR001841">
    <property type="entry name" value="Znf_RING"/>
</dbReference>
<gene>
    <name evidence="9" type="ORF">AOQ84DRAFT_296225</name>
</gene>
<dbReference type="SUPFAM" id="SSF57850">
    <property type="entry name" value="RING/U-box"/>
    <property type="match status" value="1"/>
</dbReference>
<dbReference type="Proteomes" id="UP000250140">
    <property type="component" value="Unassembled WGS sequence"/>
</dbReference>
<evidence type="ECO:0000313" key="10">
    <source>
        <dbReference type="Proteomes" id="UP000250140"/>
    </source>
</evidence>
<dbReference type="EC" id="2.3.2.27" evidence="2"/>
<dbReference type="PROSITE" id="PS50089">
    <property type="entry name" value="ZF_RING_2"/>
    <property type="match status" value="1"/>
</dbReference>
<organism evidence="9 10">
    <name type="scientific">Glonium stellatum</name>
    <dbReference type="NCBI Taxonomy" id="574774"/>
    <lineage>
        <taxon>Eukaryota</taxon>
        <taxon>Fungi</taxon>
        <taxon>Dikarya</taxon>
        <taxon>Ascomycota</taxon>
        <taxon>Pezizomycotina</taxon>
        <taxon>Dothideomycetes</taxon>
        <taxon>Pleosporomycetidae</taxon>
        <taxon>Gloniales</taxon>
        <taxon>Gloniaceae</taxon>
        <taxon>Glonium</taxon>
    </lineage>
</organism>
<protein>
    <recommendedName>
        <fullName evidence="2">RING-type E3 ubiquitin transferase</fullName>
        <ecNumber evidence="2">2.3.2.27</ecNumber>
    </recommendedName>
</protein>
<proteinExistence type="predicted"/>
<evidence type="ECO:0000313" key="9">
    <source>
        <dbReference type="EMBL" id="OCL06841.1"/>
    </source>
</evidence>
<feature type="domain" description="RING-type" evidence="8">
    <location>
        <begin position="31"/>
        <end position="71"/>
    </location>
</feature>
<feature type="non-terminal residue" evidence="9">
    <location>
        <position position="214"/>
    </location>
</feature>
<dbReference type="GO" id="GO:0008270">
    <property type="term" value="F:zinc ion binding"/>
    <property type="evidence" value="ECO:0007669"/>
    <property type="project" value="UniProtKB-KW"/>
</dbReference>
<feature type="region of interest" description="Disordered" evidence="7">
    <location>
        <begin position="91"/>
        <end position="139"/>
    </location>
</feature>
<keyword evidence="6" id="KW-0862">Zinc</keyword>
<evidence type="ECO:0000256" key="7">
    <source>
        <dbReference type="SAM" id="MobiDB-lite"/>
    </source>
</evidence>
<reference evidence="9 10" key="1">
    <citation type="journal article" date="2016" name="Nat. Commun.">
        <title>Ectomycorrhizal ecology is imprinted in the genome of the dominant symbiotic fungus Cenococcum geophilum.</title>
        <authorList>
            <consortium name="DOE Joint Genome Institute"/>
            <person name="Peter M."/>
            <person name="Kohler A."/>
            <person name="Ohm R.A."/>
            <person name="Kuo A."/>
            <person name="Krutzmann J."/>
            <person name="Morin E."/>
            <person name="Arend M."/>
            <person name="Barry K.W."/>
            <person name="Binder M."/>
            <person name="Choi C."/>
            <person name="Clum A."/>
            <person name="Copeland A."/>
            <person name="Grisel N."/>
            <person name="Haridas S."/>
            <person name="Kipfer T."/>
            <person name="LaButti K."/>
            <person name="Lindquist E."/>
            <person name="Lipzen A."/>
            <person name="Maire R."/>
            <person name="Meier B."/>
            <person name="Mihaltcheva S."/>
            <person name="Molinier V."/>
            <person name="Murat C."/>
            <person name="Poggeler S."/>
            <person name="Quandt C.A."/>
            <person name="Sperisen C."/>
            <person name="Tritt A."/>
            <person name="Tisserant E."/>
            <person name="Crous P.W."/>
            <person name="Henrissat B."/>
            <person name="Nehls U."/>
            <person name="Egli S."/>
            <person name="Spatafora J.W."/>
            <person name="Grigoriev I.V."/>
            <person name="Martin F.M."/>
        </authorList>
    </citation>
    <scope>NUCLEOTIDE SEQUENCE [LARGE SCALE GENOMIC DNA]</scope>
    <source>
        <strain evidence="9 10">CBS 207.34</strain>
    </source>
</reference>
<dbReference type="GO" id="GO:0006513">
    <property type="term" value="P:protein monoubiquitination"/>
    <property type="evidence" value="ECO:0007669"/>
    <property type="project" value="TreeGrafter"/>
</dbReference>
<evidence type="ECO:0000256" key="3">
    <source>
        <dbReference type="ARBA" id="ARBA00022679"/>
    </source>
</evidence>
<dbReference type="Pfam" id="PF13639">
    <property type="entry name" value="zf-RING_2"/>
    <property type="match status" value="1"/>
</dbReference>
<keyword evidence="6" id="KW-0863">Zinc-finger</keyword>
<evidence type="ECO:0000256" key="6">
    <source>
        <dbReference type="PROSITE-ProRule" id="PRU00175"/>
    </source>
</evidence>
<sequence length="214" mass="23954">MDETVGIERDAPQALPVQLLSTAQDESPDVCVICLCPVSERAVAVPCNHCTFDFICLVSWLQERSVCPLCNTEVTTVQYDWRSPTDFKTYAVQSTQPPPKSTESSASQVSRTFSPFPRRPSRPRYNRARPLSPPSPDTALLQRRHIYQRSLYSLHVGSNRVSRYKNLTPALFASSPDLQSRARAWIRRELRVFTFLNPDADSSSSSNPASSSSS</sequence>
<dbReference type="OrthoDB" id="21204at2759"/>
<dbReference type="PANTHER" id="PTHR46077">
    <property type="entry name" value="E3 UBIQUITIN-PROTEIN LIGASE TOPORS"/>
    <property type="match status" value="1"/>
</dbReference>
<evidence type="ECO:0000256" key="4">
    <source>
        <dbReference type="ARBA" id="ARBA00023015"/>
    </source>
</evidence>
<keyword evidence="4" id="KW-0805">Transcription regulation</keyword>
<keyword evidence="5" id="KW-0804">Transcription</keyword>
<keyword evidence="3" id="KW-0808">Transferase</keyword>
<dbReference type="InterPro" id="IPR013083">
    <property type="entry name" value="Znf_RING/FYVE/PHD"/>
</dbReference>
<dbReference type="GO" id="GO:0000209">
    <property type="term" value="P:protein polyubiquitination"/>
    <property type="evidence" value="ECO:0007669"/>
    <property type="project" value="TreeGrafter"/>
</dbReference>
<dbReference type="GO" id="GO:0061630">
    <property type="term" value="F:ubiquitin protein ligase activity"/>
    <property type="evidence" value="ECO:0007669"/>
    <property type="project" value="UniProtKB-EC"/>
</dbReference>
<dbReference type="AlphaFoldDB" id="A0A8E2EXR6"/>
<feature type="compositionally biased region" description="Polar residues" evidence="7">
    <location>
        <begin position="91"/>
        <end position="109"/>
    </location>
</feature>
<keyword evidence="6" id="KW-0479">Metal-binding</keyword>
<name>A0A8E2EXR6_9PEZI</name>
<comment type="catalytic activity">
    <reaction evidence="1">
        <text>S-ubiquitinyl-[E2 ubiquitin-conjugating enzyme]-L-cysteine + [acceptor protein]-L-lysine = [E2 ubiquitin-conjugating enzyme]-L-cysteine + N(6)-ubiquitinyl-[acceptor protein]-L-lysine.</text>
        <dbReference type="EC" id="2.3.2.27"/>
    </reaction>
</comment>
<keyword evidence="10" id="KW-1185">Reference proteome</keyword>
<evidence type="ECO:0000256" key="5">
    <source>
        <dbReference type="ARBA" id="ARBA00023163"/>
    </source>
</evidence>
<evidence type="ECO:0000256" key="1">
    <source>
        <dbReference type="ARBA" id="ARBA00000900"/>
    </source>
</evidence>
<evidence type="ECO:0000259" key="8">
    <source>
        <dbReference type="PROSITE" id="PS50089"/>
    </source>
</evidence>